<dbReference type="Proteomes" id="UP001595823">
    <property type="component" value="Unassembled WGS sequence"/>
</dbReference>
<dbReference type="InterPro" id="IPR011006">
    <property type="entry name" value="CheY-like_superfamily"/>
</dbReference>
<evidence type="ECO:0000259" key="6">
    <source>
        <dbReference type="PROSITE" id="PS50043"/>
    </source>
</evidence>
<comment type="caution">
    <text evidence="8">The sequence shown here is derived from an EMBL/GenBank/DDBJ whole genome shotgun (WGS) entry which is preliminary data.</text>
</comment>
<protein>
    <submittedName>
        <fullName evidence="8">Response regulator</fullName>
    </submittedName>
</protein>
<dbReference type="InterPro" id="IPR000792">
    <property type="entry name" value="Tscrpt_reg_LuxR_C"/>
</dbReference>
<evidence type="ECO:0000256" key="2">
    <source>
        <dbReference type="ARBA" id="ARBA00023015"/>
    </source>
</evidence>
<accession>A0ABV8U293</accession>
<keyword evidence="9" id="KW-1185">Reference proteome</keyword>
<dbReference type="Pfam" id="PF00072">
    <property type="entry name" value="Response_reg"/>
    <property type="match status" value="1"/>
</dbReference>
<dbReference type="CDD" id="cd17535">
    <property type="entry name" value="REC_NarL-like"/>
    <property type="match status" value="1"/>
</dbReference>
<dbReference type="RefSeq" id="WP_380622848.1">
    <property type="nucleotide sequence ID" value="NZ_JBHSDK010000021.1"/>
</dbReference>
<dbReference type="EMBL" id="JBHSDK010000021">
    <property type="protein sequence ID" value="MFC4336686.1"/>
    <property type="molecule type" value="Genomic_DNA"/>
</dbReference>
<dbReference type="InterPro" id="IPR039420">
    <property type="entry name" value="WalR-like"/>
</dbReference>
<dbReference type="PANTHER" id="PTHR43214">
    <property type="entry name" value="TWO-COMPONENT RESPONSE REGULATOR"/>
    <property type="match status" value="1"/>
</dbReference>
<dbReference type="InterPro" id="IPR016032">
    <property type="entry name" value="Sig_transdc_resp-reg_C-effctor"/>
</dbReference>
<proteinExistence type="predicted"/>
<dbReference type="PRINTS" id="PR00038">
    <property type="entry name" value="HTHLUXR"/>
</dbReference>
<dbReference type="Gene3D" id="3.40.50.2300">
    <property type="match status" value="1"/>
</dbReference>
<sequence length="217" mass="23520">MTVSVLIADDQAMVRAGFSMVINSQSDMEVVAEASDGVEAVALSRKLMPDVVLMDIRMPKQDGLTATKILSESAAAPRIVVVTTYDTDEYVYEALRNGATGFLLKDSGPNLLLEAIRAAADGQSLVSPSVTVRLLEHVTQSKRRTADWEKAGLTERELDVAEKVARGRTNGEIAADLFLALSTVKTHLESIRTKLGVRNRVEIAAWAWEHGLVGGDR</sequence>
<keyword evidence="2" id="KW-0805">Transcription regulation</keyword>
<evidence type="ECO:0000313" key="9">
    <source>
        <dbReference type="Proteomes" id="UP001595823"/>
    </source>
</evidence>
<evidence type="ECO:0000256" key="5">
    <source>
        <dbReference type="PROSITE-ProRule" id="PRU00169"/>
    </source>
</evidence>
<organism evidence="8 9">
    <name type="scientific">Salininema proteolyticum</name>
    <dbReference type="NCBI Taxonomy" id="1607685"/>
    <lineage>
        <taxon>Bacteria</taxon>
        <taxon>Bacillati</taxon>
        <taxon>Actinomycetota</taxon>
        <taxon>Actinomycetes</taxon>
        <taxon>Glycomycetales</taxon>
        <taxon>Glycomycetaceae</taxon>
        <taxon>Salininema</taxon>
    </lineage>
</organism>
<dbReference type="PROSITE" id="PS50110">
    <property type="entry name" value="RESPONSE_REGULATORY"/>
    <property type="match status" value="1"/>
</dbReference>
<dbReference type="PROSITE" id="PS00622">
    <property type="entry name" value="HTH_LUXR_1"/>
    <property type="match status" value="1"/>
</dbReference>
<feature type="modified residue" description="4-aspartylphosphate" evidence="5">
    <location>
        <position position="55"/>
    </location>
</feature>
<dbReference type="SMART" id="SM00421">
    <property type="entry name" value="HTH_LUXR"/>
    <property type="match status" value="1"/>
</dbReference>
<dbReference type="PANTHER" id="PTHR43214:SF24">
    <property type="entry name" value="TRANSCRIPTIONAL REGULATORY PROTEIN NARL-RELATED"/>
    <property type="match status" value="1"/>
</dbReference>
<dbReference type="SUPFAM" id="SSF46894">
    <property type="entry name" value="C-terminal effector domain of the bipartite response regulators"/>
    <property type="match status" value="1"/>
</dbReference>
<dbReference type="PROSITE" id="PS50043">
    <property type="entry name" value="HTH_LUXR_2"/>
    <property type="match status" value="1"/>
</dbReference>
<keyword evidence="3" id="KW-0238">DNA-binding</keyword>
<evidence type="ECO:0000259" key="7">
    <source>
        <dbReference type="PROSITE" id="PS50110"/>
    </source>
</evidence>
<name>A0ABV8U293_9ACTN</name>
<evidence type="ECO:0000313" key="8">
    <source>
        <dbReference type="EMBL" id="MFC4336686.1"/>
    </source>
</evidence>
<evidence type="ECO:0000256" key="4">
    <source>
        <dbReference type="ARBA" id="ARBA00023163"/>
    </source>
</evidence>
<dbReference type="Pfam" id="PF00196">
    <property type="entry name" value="GerE"/>
    <property type="match status" value="1"/>
</dbReference>
<dbReference type="SMART" id="SM00448">
    <property type="entry name" value="REC"/>
    <property type="match status" value="1"/>
</dbReference>
<gene>
    <name evidence="8" type="ORF">ACFPET_15905</name>
</gene>
<evidence type="ECO:0000256" key="3">
    <source>
        <dbReference type="ARBA" id="ARBA00023125"/>
    </source>
</evidence>
<dbReference type="SUPFAM" id="SSF52172">
    <property type="entry name" value="CheY-like"/>
    <property type="match status" value="1"/>
</dbReference>
<evidence type="ECO:0000256" key="1">
    <source>
        <dbReference type="ARBA" id="ARBA00022553"/>
    </source>
</evidence>
<feature type="domain" description="Response regulatory" evidence="7">
    <location>
        <begin position="4"/>
        <end position="120"/>
    </location>
</feature>
<dbReference type="InterPro" id="IPR001789">
    <property type="entry name" value="Sig_transdc_resp-reg_receiver"/>
</dbReference>
<reference evidence="9" key="1">
    <citation type="journal article" date="2019" name="Int. J. Syst. Evol. Microbiol.">
        <title>The Global Catalogue of Microorganisms (GCM) 10K type strain sequencing project: providing services to taxonomists for standard genome sequencing and annotation.</title>
        <authorList>
            <consortium name="The Broad Institute Genomics Platform"/>
            <consortium name="The Broad Institute Genome Sequencing Center for Infectious Disease"/>
            <person name="Wu L."/>
            <person name="Ma J."/>
        </authorList>
    </citation>
    <scope>NUCLEOTIDE SEQUENCE [LARGE SCALE GENOMIC DNA]</scope>
    <source>
        <strain evidence="9">IBRC-M 10908</strain>
    </source>
</reference>
<keyword evidence="4" id="KW-0804">Transcription</keyword>
<keyword evidence="1 5" id="KW-0597">Phosphoprotein</keyword>
<dbReference type="InterPro" id="IPR058245">
    <property type="entry name" value="NreC/VraR/RcsB-like_REC"/>
</dbReference>
<dbReference type="CDD" id="cd06170">
    <property type="entry name" value="LuxR_C_like"/>
    <property type="match status" value="1"/>
</dbReference>
<feature type="domain" description="HTH luxR-type" evidence="6">
    <location>
        <begin position="146"/>
        <end position="211"/>
    </location>
</feature>